<accession>A0A1Y5S0L8</accession>
<keyword evidence="4" id="KW-1185">Reference proteome</keyword>
<sequence>MKKLIFGLIPWWMFAVAAALFASVTAEMVEDHLTLRAIVERTLREGPPPVADLADVPLRGSSQLMEMHVQGQLRPDVGVLNYMDANRGHQFVLLDDPNATVVLALAAPNAEAADMITEIVDRASRDGTVTVQGLRTFDGVESALHSVRTAGVPKSVILMHPFRGSREDALKAHLFDDMMAPVISGIMTVVLGLLAVWKFRRWRRRRAVRRAAQVPQNARETPQGKSFPSPRPAPPPRTGQGGSPWASGVATTSATFADPEPARPTPNTFESVFPGGGSGFRFKSADEIIRETFGTVSTLERSKDAKPDD</sequence>
<dbReference type="OrthoDB" id="7828387at2"/>
<feature type="compositionally biased region" description="Polar residues" evidence="1">
    <location>
        <begin position="214"/>
        <end position="226"/>
    </location>
</feature>
<name>A0A1Y5S0L8_9RHOB</name>
<dbReference type="EMBL" id="FWFT01000002">
    <property type="protein sequence ID" value="SLN28895.1"/>
    <property type="molecule type" value="Genomic_DNA"/>
</dbReference>
<protein>
    <submittedName>
        <fullName evidence="3">Uncharacterized protein</fullName>
    </submittedName>
</protein>
<evidence type="ECO:0000313" key="3">
    <source>
        <dbReference type="EMBL" id="SLN28895.1"/>
    </source>
</evidence>
<keyword evidence="2" id="KW-1133">Transmembrane helix</keyword>
<evidence type="ECO:0000313" key="4">
    <source>
        <dbReference type="Proteomes" id="UP000193623"/>
    </source>
</evidence>
<keyword evidence="2" id="KW-0812">Transmembrane</keyword>
<gene>
    <name evidence="3" type="ORF">PSJ8397_01231</name>
</gene>
<keyword evidence="2" id="KW-0472">Membrane</keyword>
<dbReference type="AlphaFoldDB" id="A0A1Y5S0L8"/>
<organism evidence="3 4">
    <name type="scientific">Pseudooctadecabacter jejudonensis</name>
    <dbReference type="NCBI Taxonomy" id="1391910"/>
    <lineage>
        <taxon>Bacteria</taxon>
        <taxon>Pseudomonadati</taxon>
        <taxon>Pseudomonadota</taxon>
        <taxon>Alphaproteobacteria</taxon>
        <taxon>Rhodobacterales</taxon>
        <taxon>Paracoccaceae</taxon>
        <taxon>Pseudooctadecabacter</taxon>
    </lineage>
</organism>
<proteinExistence type="predicted"/>
<reference evidence="3 4" key="1">
    <citation type="submission" date="2017-03" db="EMBL/GenBank/DDBJ databases">
        <authorList>
            <person name="Afonso C.L."/>
            <person name="Miller P.J."/>
            <person name="Scott M.A."/>
            <person name="Spackman E."/>
            <person name="Goraichik I."/>
            <person name="Dimitrov K.M."/>
            <person name="Suarez D.L."/>
            <person name="Swayne D.E."/>
        </authorList>
    </citation>
    <scope>NUCLEOTIDE SEQUENCE [LARGE SCALE GENOMIC DNA]</scope>
    <source>
        <strain evidence="3 4">CECT 8397</strain>
    </source>
</reference>
<feature type="region of interest" description="Disordered" evidence="1">
    <location>
        <begin position="209"/>
        <end position="276"/>
    </location>
</feature>
<feature type="transmembrane region" description="Helical" evidence="2">
    <location>
        <begin position="178"/>
        <end position="197"/>
    </location>
</feature>
<dbReference type="Proteomes" id="UP000193623">
    <property type="component" value="Unassembled WGS sequence"/>
</dbReference>
<dbReference type="RefSeq" id="WP_085863694.1">
    <property type="nucleotide sequence ID" value="NZ_FWFT01000002.1"/>
</dbReference>
<evidence type="ECO:0000256" key="1">
    <source>
        <dbReference type="SAM" id="MobiDB-lite"/>
    </source>
</evidence>
<evidence type="ECO:0000256" key="2">
    <source>
        <dbReference type="SAM" id="Phobius"/>
    </source>
</evidence>